<dbReference type="GO" id="GO:0009755">
    <property type="term" value="P:hormone-mediated signaling pathway"/>
    <property type="evidence" value="ECO:0007669"/>
    <property type="project" value="TreeGrafter"/>
</dbReference>
<accession>A0AAV9DCL0</accession>
<organism evidence="3 4">
    <name type="scientific">Acorus calamus</name>
    <name type="common">Sweet flag</name>
    <dbReference type="NCBI Taxonomy" id="4465"/>
    <lineage>
        <taxon>Eukaryota</taxon>
        <taxon>Viridiplantae</taxon>
        <taxon>Streptophyta</taxon>
        <taxon>Embryophyta</taxon>
        <taxon>Tracheophyta</taxon>
        <taxon>Spermatophyta</taxon>
        <taxon>Magnoliopsida</taxon>
        <taxon>Liliopsida</taxon>
        <taxon>Acoraceae</taxon>
        <taxon>Acorus</taxon>
    </lineage>
</organism>
<sequence length="251" mass="27485">MAGIGSSCGACKFLRRKCADGCIFAPYFCHDQGATHFSAVHKVFGASNVSKLLSHLPSQHRAEAAITVSYEALARVRDPVYGCVAHIFALQQQVANLQEEIELLANQLAGRAIGFQNPSTPQCERGDFHGNVVIDRDAAQLMTQFSSSDNISLNDEAVLQQEFPYINEVMDSQDCSPSSSEYVNEMMNYLEEEVGVLPCEYPWLECLIYGDSTPYRFSSTPLSLLSPVTATRRATKSSSSGDRFPTCGTNS</sequence>
<dbReference type="PROSITE" id="PS50891">
    <property type="entry name" value="LOB"/>
    <property type="match status" value="1"/>
</dbReference>
<name>A0AAV9DCL0_ACOCL</name>
<reference evidence="3" key="2">
    <citation type="submission" date="2023-06" db="EMBL/GenBank/DDBJ databases">
        <authorList>
            <person name="Ma L."/>
            <person name="Liu K.-W."/>
            <person name="Li Z."/>
            <person name="Hsiao Y.-Y."/>
            <person name="Qi Y."/>
            <person name="Fu T."/>
            <person name="Tang G."/>
            <person name="Zhang D."/>
            <person name="Sun W.-H."/>
            <person name="Liu D.-K."/>
            <person name="Li Y."/>
            <person name="Chen G.-Z."/>
            <person name="Liu X.-D."/>
            <person name="Liao X.-Y."/>
            <person name="Jiang Y.-T."/>
            <person name="Yu X."/>
            <person name="Hao Y."/>
            <person name="Huang J."/>
            <person name="Zhao X.-W."/>
            <person name="Ke S."/>
            <person name="Chen Y.-Y."/>
            <person name="Wu W.-L."/>
            <person name="Hsu J.-L."/>
            <person name="Lin Y.-F."/>
            <person name="Huang M.-D."/>
            <person name="Li C.-Y."/>
            <person name="Huang L."/>
            <person name="Wang Z.-W."/>
            <person name="Zhao X."/>
            <person name="Zhong W.-Y."/>
            <person name="Peng D.-H."/>
            <person name="Ahmad S."/>
            <person name="Lan S."/>
            <person name="Zhang J.-S."/>
            <person name="Tsai W.-C."/>
            <person name="Van De Peer Y."/>
            <person name="Liu Z.-J."/>
        </authorList>
    </citation>
    <scope>NUCLEOTIDE SEQUENCE</scope>
    <source>
        <strain evidence="3">CP</strain>
        <tissue evidence="3">Leaves</tissue>
    </source>
</reference>
<dbReference type="PANTHER" id="PTHR31529:SF50">
    <property type="entry name" value="LOB DOMAIN PROTEIN"/>
    <property type="match status" value="1"/>
</dbReference>
<dbReference type="Proteomes" id="UP001180020">
    <property type="component" value="Unassembled WGS sequence"/>
</dbReference>
<feature type="domain" description="LOB" evidence="2">
    <location>
        <begin position="6"/>
        <end position="108"/>
    </location>
</feature>
<dbReference type="Pfam" id="PF03195">
    <property type="entry name" value="LOB"/>
    <property type="match status" value="1"/>
</dbReference>
<gene>
    <name evidence="3" type="primary">LBD29</name>
    <name evidence="3" type="ORF">QJS10_CPB14g00664</name>
</gene>
<dbReference type="InterPro" id="IPR004883">
    <property type="entry name" value="LOB"/>
</dbReference>
<keyword evidence="4" id="KW-1185">Reference proteome</keyword>
<evidence type="ECO:0000313" key="3">
    <source>
        <dbReference type="EMBL" id="KAK1299331.1"/>
    </source>
</evidence>
<dbReference type="AlphaFoldDB" id="A0AAV9DCL0"/>
<evidence type="ECO:0000256" key="1">
    <source>
        <dbReference type="ARBA" id="ARBA00005474"/>
    </source>
</evidence>
<dbReference type="PANTHER" id="PTHR31529">
    <property type="entry name" value="LOB DOMAIN CONTAINING PROTEIN"/>
    <property type="match status" value="1"/>
</dbReference>
<protein>
    <submittedName>
        <fullName evidence="3">LOB domain-containing protein 29</fullName>
    </submittedName>
</protein>
<dbReference type="GO" id="GO:0005634">
    <property type="term" value="C:nucleus"/>
    <property type="evidence" value="ECO:0007669"/>
    <property type="project" value="TreeGrafter"/>
</dbReference>
<comment type="similarity">
    <text evidence="1">Belongs to the LOB domain-containing protein family.</text>
</comment>
<reference evidence="3" key="1">
    <citation type="journal article" date="2023" name="Nat. Commun.">
        <title>Diploid and tetraploid genomes of Acorus and the evolution of monocots.</title>
        <authorList>
            <person name="Ma L."/>
            <person name="Liu K.W."/>
            <person name="Li Z."/>
            <person name="Hsiao Y.Y."/>
            <person name="Qi Y."/>
            <person name="Fu T."/>
            <person name="Tang G.D."/>
            <person name="Zhang D."/>
            <person name="Sun W.H."/>
            <person name="Liu D.K."/>
            <person name="Li Y."/>
            <person name="Chen G.Z."/>
            <person name="Liu X.D."/>
            <person name="Liao X.Y."/>
            <person name="Jiang Y.T."/>
            <person name="Yu X."/>
            <person name="Hao Y."/>
            <person name="Huang J."/>
            <person name="Zhao X.W."/>
            <person name="Ke S."/>
            <person name="Chen Y.Y."/>
            <person name="Wu W.L."/>
            <person name="Hsu J.L."/>
            <person name="Lin Y.F."/>
            <person name="Huang M.D."/>
            <person name="Li C.Y."/>
            <person name="Huang L."/>
            <person name="Wang Z.W."/>
            <person name="Zhao X."/>
            <person name="Zhong W.Y."/>
            <person name="Peng D.H."/>
            <person name="Ahmad S."/>
            <person name="Lan S."/>
            <person name="Zhang J.S."/>
            <person name="Tsai W.C."/>
            <person name="Van de Peer Y."/>
            <person name="Liu Z.J."/>
        </authorList>
    </citation>
    <scope>NUCLEOTIDE SEQUENCE</scope>
    <source>
        <strain evidence="3">CP</strain>
    </source>
</reference>
<comment type="caution">
    <text evidence="3">The sequence shown here is derived from an EMBL/GenBank/DDBJ whole genome shotgun (WGS) entry which is preliminary data.</text>
</comment>
<dbReference type="GO" id="GO:0045893">
    <property type="term" value="P:positive regulation of DNA-templated transcription"/>
    <property type="evidence" value="ECO:0007669"/>
    <property type="project" value="TreeGrafter"/>
</dbReference>
<evidence type="ECO:0000313" key="4">
    <source>
        <dbReference type="Proteomes" id="UP001180020"/>
    </source>
</evidence>
<evidence type="ECO:0000259" key="2">
    <source>
        <dbReference type="PROSITE" id="PS50891"/>
    </source>
</evidence>
<dbReference type="EMBL" id="JAUJYO010000014">
    <property type="protein sequence ID" value="KAK1299331.1"/>
    <property type="molecule type" value="Genomic_DNA"/>
</dbReference>
<proteinExistence type="inferred from homology"/>